<sequence length="90" mass="9904">MTAWKAAGLSIQRSSQMQYNTTTHVAFSQLRKGDLIFYGTNRDPSKIYHVAIYIGGGMVAEATSPGKVSQIRAYDASWRIDDLIPVAGRP</sequence>
<dbReference type="Pfam" id="PF00877">
    <property type="entry name" value="NLPC_P60"/>
    <property type="match status" value="1"/>
</dbReference>
<accession>A0A060C7C1</accession>
<evidence type="ECO:0000256" key="2">
    <source>
        <dbReference type="ARBA" id="ARBA00022670"/>
    </source>
</evidence>
<dbReference type="InterPro" id="IPR038765">
    <property type="entry name" value="Papain-like_cys_pep_sf"/>
</dbReference>
<comment type="similarity">
    <text evidence="1">Belongs to the peptidase C40 family.</text>
</comment>
<dbReference type="AlphaFoldDB" id="A0A060C7C1"/>
<feature type="domain" description="NlpC/P60" evidence="5">
    <location>
        <begin position="1"/>
        <end position="90"/>
    </location>
</feature>
<evidence type="ECO:0000259" key="5">
    <source>
        <dbReference type="PROSITE" id="PS51935"/>
    </source>
</evidence>
<dbReference type="InterPro" id="IPR000064">
    <property type="entry name" value="NLP_P60_dom"/>
</dbReference>
<dbReference type="PROSITE" id="PS51935">
    <property type="entry name" value="NLPC_P60"/>
    <property type="match status" value="1"/>
</dbReference>
<dbReference type="SUPFAM" id="SSF54001">
    <property type="entry name" value="Cysteine proteinases"/>
    <property type="match status" value="1"/>
</dbReference>
<protein>
    <submittedName>
        <fullName evidence="6">NLPC_P60</fullName>
    </submittedName>
</protein>
<dbReference type="Gene3D" id="3.90.1720.10">
    <property type="entry name" value="endopeptidase domain like (from Nostoc punctiforme)"/>
    <property type="match status" value="1"/>
</dbReference>
<proteinExistence type="inferred from homology"/>
<keyword evidence="2" id="KW-0645">Protease</keyword>
<evidence type="ECO:0000256" key="4">
    <source>
        <dbReference type="ARBA" id="ARBA00022807"/>
    </source>
</evidence>
<dbReference type="EMBL" id="KF123543">
    <property type="protein sequence ID" value="AIA90847.1"/>
    <property type="molecule type" value="Genomic_DNA"/>
</dbReference>
<keyword evidence="3" id="KW-0378">Hydrolase</keyword>
<dbReference type="PANTHER" id="PTHR47359">
    <property type="entry name" value="PEPTIDOGLYCAN DL-ENDOPEPTIDASE CWLO"/>
    <property type="match status" value="1"/>
</dbReference>
<organism evidence="6">
    <name type="scientific">uncultured Catenulispora sp</name>
    <dbReference type="NCBI Taxonomy" id="487357"/>
    <lineage>
        <taxon>Bacteria</taxon>
        <taxon>Bacillati</taxon>
        <taxon>Actinomycetota</taxon>
        <taxon>Actinomycetes</taxon>
        <taxon>Catenulisporales</taxon>
        <taxon>Catenulisporaceae</taxon>
        <taxon>Catenulispora</taxon>
        <taxon>environmental samples</taxon>
    </lineage>
</organism>
<dbReference type="InterPro" id="IPR051794">
    <property type="entry name" value="PG_Endopeptidase_C40"/>
</dbReference>
<keyword evidence="4" id="KW-0788">Thiol protease</keyword>
<dbReference type="GO" id="GO:0006508">
    <property type="term" value="P:proteolysis"/>
    <property type="evidence" value="ECO:0007669"/>
    <property type="project" value="UniProtKB-KW"/>
</dbReference>
<reference evidence="6" key="1">
    <citation type="journal article" date="2013" name="Environ. Microbiol.">
        <title>Seasonally variable intestinal metagenomes of the red palm weevil (Rhynchophorus ferrugineus).</title>
        <authorList>
            <person name="Jia S."/>
            <person name="Zhang X."/>
            <person name="Zhang G."/>
            <person name="Yin A."/>
            <person name="Zhang S."/>
            <person name="Li F."/>
            <person name="Wang L."/>
            <person name="Zhao D."/>
            <person name="Yun Q."/>
            <person name="Tala"/>
            <person name="Wang J."/>
            <person name="Sun G."/>
            <person name="Baabdullah M."/>
            <person name="Yu X."/>
            <person name="Hu S."/>
            <person name="Al-Mssallem I.S."/>
            <person name="Yu J."/>
        </authorList>
    </citation>
    <scope>NUCLEOTIDE SEQUENCE</scope>
</reference>
<name>A0A060C7C1_9ACTN</name>
<evidence type="ECO:0000313" key="6">
    <source>
        <dbReference type="EMBL" id="AIA90847.1"/>
    </source>
</evidence>
<evidence type="ECO:0000256" key="1">
    <source>
        <dbReference type="ARBA" id="ARBA00007074"/>
    </source>
</evidence>
<dbReference type="PANTHER" id="PTHR47359:SF3">
    <property type="entry name" value="NLP_P60 DOMAIN-CONTAINING PROTEIN-RELATED"/>
    <property type="match status" value="1"/>
</dbReference>
<dbReference type="GO" id="GO:0008234">
    <property type="term" value="F:cysteine-type peptidase activity"/>
    <property type="evidence" value="ECO:0007669"/>
    <property type="project" value="UniProtKB-KW"/>
</dbReference>
<evidence type="ECO:0000256" key="3">
    <source>
        <dbReference type="ARBA" id="ARBA00022801"/>
    </source>
</evidence>